<dbReference type="InterPro" id="IPR033396">
    <property type="entry name" value="DUF5107"/>
</dbReference>
<reference evidence="4 6" key="1">
    <citation type="journal article" date="2017" name="BMC Genomics">
        <title>Comparative genomic and phylogenomic analyses of the Bifidobacteriaceae family.</title>
        <authorList>
            <person name="Lugli G.A."/>
            <person name="Milani C."/>
            <person name="Turroni F."/>
            <person name="Duranti S."/>
            <person name="Mancabelli L."/>
            <person name="Mangifesta M."/>
            <person name="Ferrario C."/>
            <person name="Modesto M."/>
            <person name="Mattarelli P."/>
            <person name="Jiri K."/>
            <person name="van Sinderen D."/>
            <person name="Ventura M."/>
        </authorList>
    </citation>
    <scope>NUCLEOTIDE SEQUENCE [LARGE SCALE GENOMIC DNA]</scope>
    <source>
        <strain evidence="4 6">DSM 100216</strain>
    </source>
</reference>
<dbReference type="OrthoDB" id="174931at2"/>
<evidence type="ECO:0000256" key="1">
    <source>
        <dbReference type="ARBA" id="ARBA00022737"/>
    </source>
</evidence>
<dbReference type="Proteomes" id="UP000216057">
    <property type="component" value="Unassembled WGS sequence"/>
</dbReference>
<dbReference type="InterPro" id="IPR011990">
    <property type="entry name" value="TPR-like_helical_dom_sf"/>
</dbReference>
<dbReference type="KEGG" id="beu:BE0216_09100"/>
<evidence type="ECO:0000313" key="4">
    <source>
        <dbReference type="EMBL" id="OZG64071.1"/>
    </source>
</evidence>
<proteinExistence type="predicted"/>
<dbReference type="Gene3D" id="1.25.40.10">
    <property type="entry name" value="Tetratricopeptide repeat domain"/>
    <property type="match status" value="3"/>
</dbReference>
<dbReference type="Pfam" id="PF13432">
    <property type="entry name" value="TPR_16"/>
    <property type="match status" value="1"/>
</dbReference>
<reference evidence="5 7" key="2">
    <citation type="submission" date="2020-10" db="EMBL/GenBank/DDBJ databases">
        <title>Genome sequencing of Bifidobacterium eulemuris_DSMZ_100216.</title>
        <authorList>
            <person name="Kim J."/>
        </authorList>
    </citation>
    <scope>NUCLEOTIDE SEQUENCE [LARGE SCALE GENOMIC DNA]</scope>
    <source>
        <strain evidence="5 7">DSM 100216</strain>
    </source>
</reference>
<dbReference type="SUPFAM" id="SSF48452">
    <property type="entry name" value="TPR-like"/>
    <property type="match status" value="3"/>
</dbReference>
<dbReference type="SMART" id="SM00028">
    <property type="entry name" value="TPR"/>
    <property type="match status" value="6"/>
</dbReference>
<feature type="domain" description="DUF5107" evidence="3">
    <location>
        <begin position="58"/>
        <end position="338"/>
    </location>
</feature>
<organism evidence="4 6">
    <name type="scientific">Bifidobacterium eulemuris</name>
    <dbReference type="NCBI Taxonomy" id="1765219"/>
    <lineage>
        <taxon>Bacteria</taxon>
        <taxon>Bacillati</taxon>
        <taxon>Actinomycetota</taxon>
        <taxon>Actinomycetes</taxon>
        <taxon>Bifidobacteriales</taxon>
        <taxon>Bifidobacteriaceae</taxon>
        <taxon>Bifidobacterium</taxon>
    </lineage>
</organism>
<keyword evidence="2" id="KW-0802">TPR repeat</keyword>
<sequence length="1111" mass="124189">MNESGTVICETERMTIPTYIPPKPEDMPMFSEFRQHQGSTGYAYPNKATIGVERDAKTDVDYDVVRLENDYIRLLVIPALGGKILEGYDKTTDYHFIYRQSVIKPVSVGSYGSWLAGGMEFNYPFHHRPSTFMPVDFTVEHGEDGSVTVWQSESSPSPGQYRMKGTWGIRLTPDASYFETIAKLDNRTPLRKPFMWWENCGVHVNDGYQLFFPQDVGWVHHHYDRHHATFPINKGWYAVENFPEATDISRHGNVVKGNSFFSGPSKYDFFGGYDHERDCGTMHIADHHVSPGKKNFRWAQEDLGKAWNANLTDTDGEHAELMAGCYNDDQPDFDYLAPFEIRRFNQFWYPFQGVKAPVFANIHAAVGLDKDAGKARVMGTKTLEGARFQVLDGRNVLVDETVCLKPSQAVEFDAALPQDDLTVRLTASDGTVLVDYTEDKVQVLDIPADNPGIPTPHDASLKTAQDVWLAGEHIDQYRDPAWKGREYYRVALERDPDHLPTLTSLAEDRINVAHYDEALALLNHALEVQGAYNQSPYDGTVNYLKGLALRGLGRFDEAYDVLFKATWSNNVVSPAKALIAAIDGRRGDWELMRRHAREAAAKESEHALARVYEAAALARLDDVSGAVALLREVVDEDRLDHLGRFMLAWLDGGFEADPAAYYDMMYSDPSQTVLDVAFDLIDAGLLREAKAVLEGLIARDLELGAASPAGADGWNALDPMVEYTLAHVCASLGDVDAAAAARRSAAALPLTNTFPYRVEEIGVLREAVAADPSDAQAAYLLGCILYDKTFYAQAADCFRATIALRPGFHPAYRNLAIACFSKLGRRDEALELMRKAVNVDPGNDVLVKETNYVMAKLGVEPSERLRFLLDNMPERPSDNLTWDLADAYNANGEFDKAMDVMLNHEFVAAECQETYQVEAWTFANVCKGRTLLRDGDAAGALERFRAAQTIPPNFRAGWWDTQALYYPRYFEGLALKALGRDEEAKASVARLIPFIHSGYSPYMGPECDVYVAGAYRMLGDETTARKYLSEYVVAWRKDLAAGDVDRKPIVTSLYWSFVPDAAGEHRGEILRALAYSRLYFGDEEGAKALFEDSLKANPDNPKARFELTQLA</sequence>
<evidence type="ECO:0000313" key="7">
    <source>
        <dbReference type="Proteomes" id="UP000593943"/>
    </source>
</evidence>
<evidence type="ECO:0000256" key="2">
    <source>
        <dbReference type="ARBA" id="ARBA00022803"/>
    </source>
</evidence>
<dbReference type="InterPro" id="IPR051685">
    <property type="entry name" value="Ycf3/AcsC/BcsC/TPR_MFPF"/>
</dbReference>
<dbReference type="PANTHER" id="PTHR44943">
    <property type="entry name" value="CELLULOSE SYNTHASE OPERON PROTEIN C"/>
    <property type="match status" value="1"/>
</dbReference>
<accession>A0A261FY09</accession>
<dbReference type="Proteomes" id="UP000593943">
    <property type="component" value="Chromosome"/>
</dbReference>
<protein>
    <submittedName>
        <fullName evidence="5">DUF5107 domain-containing protein</fullName>
    </submittedName>
    <submittedName>
        <fullName evidence="4">Tetratricopeptide repeat</fullName>
    </submittedName>
</protein>
<dbReference type="InterPro" id="IPR019734">
    <property type="entry name" value="TPR_rpt"/>
</dbReference>
<evidence type="ECO:0000313" key="6">
    <source>
        <dbReference type="Proteomes" id="UP000216057"/>
    </source>
</evidence>
<dbReference type="PANTHER" id="PTHR44943:SF8">
    <property type="entry name" value="TPR REPEAT-CONTAINING PROTEIN MJ0263"/>
    <property type="match status" value="1"/>
</dbReference>
<dbReference type="RefSeq" id="WP_158217259.1">
    <property type="nucleotide sequence ID" value="NZ_CP062938.1"/>
</dbReference>
<dbReference type="Pfam" id="PF17128">
    <property type="entry name" value="DUF5107"/>
    <property type="match status" value="1"/>
</dbReference>
<dbReference type="EMBL" id="MWWZ01000018">
    <property type="protein sequence ID" value="OZG64071.1"/>
    <property type="molecule type" value="Genomic_DNA"/>
</dbReference>
<dbReference type="AlphaFoldDB" id="A0A261FY09"/>
<evidence type="ECO:0000259" key="3">
    <source>
        <dbReference type="Pfam" id="PF17128"/>
    </source>
</evidence>
<gene>
    <name evidence="5" type="ORF">BE0216_09100</name>
    <name evidence="4" type="ORF">BEUL_2273</name>
</gene>
<evidence type="ECO:0000313" key="5">
    <source>
        <dbReference type="EMBL" id="QOL32576.1"/>
    </source>
</evidence>
<keyword evidence="7" id="KW-1185">Reference proteome</keyword>
<keyword evidence="1" id="KW-0677">Repeat</keyword>
<dbReference type="EMBL" id="CP062938">
    <property type="protein sequence ID" value="QOL32576.1"/>
    <property type="molecule type" value="Genomic_DNA"/>
</dbReference>
<name>A0A261FY09_9BIFI</name>